<name>A0A168GZC9_CORDF</name>
<feature type="transmembrane region" description="Helical" evidence="7">
    <location>
        <begin position="489"/>
        <end position="510"/>
    </location>
</feature>
<accession>A0A168GZC9</accession>
<dbReference type="AlphaFoldDB" id="A0A168GZC9"/>
<feature type="transmembrane region" description="Helical" evidence="7">
    <location>
        <begin position="563"/>
        <end position="582"/>
    </location>
</feature>
<dbReference type="PANTHER" id="PTHR23501">
    <property type="entry name" value="MAJOR FACILITATOR SUPERFAMILY"/>
    <property type="match status" value="1"/>
</dbReference>
<feature type="transmembrane region" description="Helical" evidence="7">
    <location>
        <begin position="185"/>
        <end position="206"/>
    </location>
</feature>
<dbReference type="FunFam" id="1.20.1720.10:FF:000012">
    <property type="entry name" value="MFS toxin efflux pump (AflT)"/>
    <property type="match status" value="1"/>
</dbReference>
<dbReference type="FunFam" id="1.20.1250.20:FF:000196">
    <property type="entry name" value="MFS toxin efflux pump (AflT)"/>
    <property type="match status" value="1"/>
</dbReference>
<dbReference type="InterPro" id="IPR020846">
    <property type="entry name" value="MFS_dom"/>
</dbReference>
<comment type="subcellular location">
    <subcellularLocation>
        <location evidence="1">Membrane</location>
        <topology evidence="1">Multi-pass membrane protein</topology>
    </subcellularLocation>
</comment>
<feature type="transmembrane region" description="Helical" evidence="7">
    <location>
        <begin position="400"/>
        <end position="419"/>
    </location>
</feature>
<gene>
    <name evidence="9" type="ORF">LEL_06800</name>
</gene>
<keyword evidence="4 7" id="KW-1133">Transmembrane helix</keyword>
<dbReference type="PROSITE" id="PS50850">
    <property type="entry name" value="MFS"/>
    <property type="match status" value="1"/>
</dbReference>
<dbReference type="InterPro" id="IPR011701">
    <property type="entry name" value="MFS"/>
</dbReference>
<evidence type="ECO:0000256" key="2">
    <source>
        <dbReference type="ARBA" id="ARBA00022448"/>
    </source>
</evidence>
<evidence type="ECO:0000259" key="8">
    <source>
        <dbReference type="PROSITE" id="PS50850"/>
    </source>
</evidence>
<feature type="domain" description="Major facilitator superfamily (MFS) profile" evidence="8">
    <location>
        <begin position="95"/>
        <end position="585"/>
    </location>
</feature>
<feature type="transmembrane region" description="Helical" evidence="7">
    <location>
        <begin position="92"/>
        <end position="118"/>
    </location>
</feature>
<dbReference type="PANTHER" id="PTHR23501:SF199">
    <property type="entry name" value="MFS EFFLUX TRANSPORTER INPD-RELATED"/>
    <property type="match status" value="1"/>
</dbReference>
<evidence type="ECO:0000256" key="4">
    <source>
        <dbReference type="ARBA" id="ARBA00022989"/>
    </source>
</evidence>
<keyword evidence="5 7" id="KW-0472">Membrane</keyword>
<feature type="transmembrane region" description="Helical" evidence="7">
    <location>
        <begin position="250"/>
        <end position="270"/>
    </location>
</feature>
<organism evidence="9 10">
    <name type="scientific">Akanthomyces lecanii RCEF 1005</name>
    <dbReference type="NCBI Taxonomy" id="1081108"/>
    <lineage>
        <taxon>Eukaryota</taxon>
        <taxon>Fungi</taxon>
        <taxon>Dikarya</taxon>
        <taxon>Ascomycota</taxon>
        <taxon>Pezizomycotina</taxon>
        <taxon>Sordariomycetes</taxon>
        <taxon>Hypocreomycetidae</taxon>
        <taxon>Hypocreales</taxon>
        <taxon>Cordycipitaceae</taxon>
        <taxon>Akanthomyces</taxon>
        <taxon>Cordyceps confragosa</taxon>
    </lineage>
</organism>
<dbReference type="Proteomes" id="UP000076881">
    <property type="component" value="Unassembled WGS sequence"/>
</dbReference>
<sequence>MVAASDTATEVASIGSRHKAVDDNAKSNMVTDDGLDVSEKQTVVEEQPVAKDGQAHESTISKADTTVDATADVNAESASEENEAEYPVSWKLGLITIALALSVFCVALDDTIIATAIPRITDEFKAVDDIGWYGAAYFLTTCAVQLIFGKLYTFYSIKWVYLSAVFIFEVGSAVCGVTPTSVGLIIGRAIAGLGASGIFSGAFLIISRSVPLRRRPIHIGLIEAVYALASAAGPLMGGAFTDHVTWRWCFYINLPFGGVACLFIIIFLHLPKSSTQLKQSTFMQQLVLFDLEGTFCFIPGIVSLLLALQWGGSRYEWSNGRIIALFVVFSILIAAFISIQIWKQERATVPSRIVMNRTVWACSAFTACLGAAFFIMVYYLPIWFQSIQGSSAVNSGIRSLPLILGYIVLSMISGGFVTALGYYTPFMIASAILMAIGAGLLTTLEVDSNRKAWIGYQCLLGFGVGLGMQQPMVAVQASLKPADVPIGTAIIIFSQTLGGALFICVAQNVFQNKLMESITKANFPGLTGHDVVKIGATQIRSTYQGEAFHIVLNSYNTAITNCFYVAVAMASLSLIGAVFVPWNSIKGKK</sequence>
<feature type="transmembrane region" description="Helical" evidence="7">
    <location>
        <begin position="452"/>
        <end position="468"/>
    </location>
</feature>
<dbReference type="CDD" id="cd17502">
    <property type="entry name" value="MFS_Azr1_MDR_like"/>
    <property type="match status" value="1"/>
</dbReference>
<evidence type="ECO:0000256" key="5">
    <source>
        <dbReference type="ARBA" id="ARBA00023136"/>
    </source>
</evidence>
<keyword evidence="10" id="KW-1185">Reference proteome</keyword>
<dbReference type="GO" id="GO:0022857">
    <property type="term" value="F:transmembrane transporter activity"/>
    <property type="evidence" value="ECO:0007669"/>
    <property type="project" value="InterPro"/>
</dbReference>
<evidence type="ECO:0000256" key="1">
    <source>
        <dbReference type="ARBA" id="ARBA00004141"/>
    </source>
</evidence>
<reference evidence="9 10" key="1">
    <citation type="journal article" date="2016" name="Genome Biol. Evol.">
        <title>Divergent and convergent evolution of fungal pathogenicity.</title>
        <authorList>
            <person name="Shang Y."/>
            <person name="Xiao G."/>
            <person name="Zheng P."/>
            <person name="Cen K."/>
            <person name="Zhan S."/>
            <person name="Wang C."/>
        </authorList>
    </citation>
    <scope>NUCLEOTIDE SEQUENCE [LARGE SCALE GENOMIC DNA]</scope>
    <source>
        <strain evidence="9 10">RCEF 1005</strain>
    </source>
</reference>
<evidence type="ECO:0000313" key="10">
    <source>
        <dbReference type="Proteomes" id="UP000076881"/>
    </source>
</evidence>
<feature type="region of interest" description="Disordered" evidence="6">
    <location>
        <begin position="1"/>
        <end position="58"/>
    </location>
</feature>
<feature type="transmembrane region" description="Helical" evidence="7">
    <location>
        <begin position="291"/>
        <end position="310"/>
    </location>
</feature>
<keyword evidence="2" id="KW-0813">Transport</keyword>
<dbReference type="SUPFAM" id="SSF103473">
    <property type="entry name" value="MFS general substrate transporter"/>
    <property type="match status" value="1"/>
</dbReference>
<comment type="caution">
    <text evidence="9">The sequence shown here is derived from an EMBL/GenBank/DDBJ whole genome shotgun (WGS) entry which is preliminary data.</text>
</comment>
<feature type="transmembrane region" description="Helical" evidence="7">
    <location>
        <begin position="426"/>
        <end position="446"/>
    </location>
</feature>
<dbReference type="Gene3D" id="1.20.1720.10">
    <property type="entry name" value="Multidrug resistance protein D"/>
    <property type="match status" value="1"/>
</dbReference>
<evidence type="ECO:0000256" key="3">
    <source>
        <dbReference type="ARBA" id="ARBA00022692"/>
    </source>
</evidence>
<dbReference type="InterPro" id="IPR036259">
    <property type="entry name" value="MFS_trans_sf"/>
</dbReference>
<evidence type="ECO:0000256" key="7">
    <source>
        <dbReference type="SAM" id="Phobius"/>
    </source>
</evidence>
<feature type="transmembrane region" description="Helical" evidence="7">
    <location>
        <begin position="354"/>
        <end position="380"/>
    </location>
</feature>
<proteinExistence type="predicted"/>
<evidence type="ECO:0000313" key="9">
    <source>
        <dbReference type="EMBL" id="OAA77116.1"/>
    </source>
</evidence>
<feature type="transmembrane region" description="Helical" evidence="7">
    <location>
        <begin position="160"/>
        <end position="179"/>
    </location>
</feature>
<keyword evidence="3 7" id="KW-0812">Transmembrane</keyword>
<dbReference type="EMBL" id="AZHF01000004">
    <property type="protein sequence ID" value="OAA77116.1"/>
    <property type="molecule type" value="Genomic_DNA"/>
</dbReference>
<protein>
    <submittedName>
        <fullName evidence="9">MFS transporter</fullName>
    </submittedName>
</protein>
<dbReference type="GO" id="GO:0005886">
    <property type="term" value="C:plasma membrane"/>
    <property type="evidence" value="ECO:0007669"/>
    <property type="project" value="TreeGrafter"/>
</dbReference>
<feature type="transmembrane region" description="Helical" evidence="7">
    <location>
        <begin position="322"/>
        <end position="342"/>
    </location>
</feature>
<feature type="transmembrane region" description="Helical" evidence="7">
    <location>
        <begin position="130"/>
        <end position="148"/>
    </location>
</feature>
<feature type="compositionally biased region" description="Polar residues" evidence="6">
    <location>
        <begin position="1"/>
        <end position="10"/>
    </location>
</feature>
<dbReference type="Pfam" id="PF07690">
    <property type="entry name" value="MFS_1"/>
    <property type="match status" value="1"/>
</dbReference>
<evidence type="ECO:0000256" key="6">
    <source>
        <dbReference type="SAM" id="MobiDB-lite"/>
    </source>
</evidence>
<dbReference type="OrthoDB" id="10021397at2759"/>
<dbReference type="Gene3D" id="1.20.1250.20">
    <property type="entry name" value="MFS general substrate transporter like domains"/>
    <property type="match status" value="1"/>
</dbReference>
<dbReference type="PRINTS" id="PR01036">
    <property type="entry name" value="TCRTETB"/>
</dbReference>